<evidence type="ECO:0000313" key="1">
    <source>
        <dbReference type="EMBL" id="MBB6570174.1"/>
    </source>
</evidence>
<protein>
    <recommendedName>
        <fullName evidence="5">Helix-turn-helix protein</fullName>
    </recommendedName>
</protein>
<evidence type="ECO:0000313" key="4">
    <source>
        <dbReference type="Proteomes" id="UP000553957"/>
    </source>
</evidence>
<dbReference type="EMBL" id="JABJRC010000015">
    <property type="protein sequence ID" value="NOL45701.1"/>
    <property type="molecule type" value="Genomic_DNA"/>
</dbReference>
<dbReference type="RefSeq" id="WP_171678994.1">
    <property type="nucleotide sequence ID" value="NZ_BAAAGT010000021.1"/>
</dbReference>
<dbReference type="Proteomes" id="UP000553957">
    <property type="component" value="Unassembled WGS sequence"/>
</dbReference>
<sequence length="298" mass="32722">MTGSSVPAVTPDSSFATALRQAIAHRGLALNRIRTHLADRGLHVGIATLSTWQSGRRVPRDDSLAVITALEELLQVPPGWLTVRIPPARTDQAAARQPYAVVDYAEALGRLLDRLRREAHGRLRNLTVVEEVQVGADRSTPRRRVVQSVVAVQPVDRIIVAHQGEPGCDADLLAVTGLSGCRNGRIARSPEAGAILAELLLDRVLAVGDTAVVHYEIEDRTALPSTNYYRFDEWGGTHYVLEVQFDRTALPVRVSSYRRPQAKPAADRDELLLTPDARAHLLEAVTEPGLLGIDWEWD</sequence>
<evidence type="ECO:0008006" key="5">
    <source>
        <dbReference type="Google" id="ProtNLM"/>
    </source>
</evidence>
<keyword evidence="3" id="KW-1185">Reference proteome</keyword>
<dbReference type="Proteomes" id="UP000534306">
    <property type="component" value="Unassembled WGS sequence"/>
</dbReference>
<dbReference type="CDD" id="cd00093">
    <property type="entry name" value="HTH_XRE"/>
    <property type="match status" value="1"/>
</dbReference>
<comment type="caution">
    <text evidence="2">The sequence shown here is derived from an EMBL/GenBank/DDBJ whole genome shotgun (WGS) entry which is preliminary data.</text>
</comment>
<dbReference type="EMBL" id="JACHKF010000001">
    <property type="protein sequence ID" value="MBB6570174.1"/>
    <property type="molecule type" value="Genomic_DNA"/>
</dbReference>
<reference evidence="1 4" key="2">
    <citation type="submission" date="2020-08" db="EMBL/GenBank/DDBJ databases">
        <title>Sequencing the genomes of 1000 actinobacteria strains.</title>
        <authorList>
            <person name="Klenk H.-P."/>
        </authorList>
    </citation>
    <scope>NUCLEOTIDE SEQUENCE [LARGE SCALE GENOMIC DNA]</scope>
    <source>
        <strain evidence="1 4">DSM 15626</strain>
    </source>
</reference>
<name>A0A7Y4L982_9ACTN</name>
<organism evidence="2 3">
    <name type="scientific">Kribbella sandramycini</name>
    <dbReference type="NCBI Taxonomy" id="60450"/>
    <lineage>
        <taxon>Bacteria</taxon>
        <taxon>Bacillati</taxon>
        <taxon>Actinomycetota</taxon>
        <taxon>Actinomycetes</taxon>
        <taxon>Propionibacteriales</taxon>
        <taxon>Kribbellaceae</taxon>
        <taxon>Kribbella</taxon>
    </lineage>
</organism>
<dbReference type="AlphaFoldDB" id="A0A7Y4L982"/>
<proteinExistence type="predicted"/>
<gene>
    <name evidence="1" type="ORF">HNR71_005811</name>
    <name evidence="2" type="ORF">HPO96_36205</name>
</gene>
<evidence type="ECO:0000313" key="2">
    <source>
        <dbReference type="EMBL" id="NOL45701.1"/>
    </source>
</evidence>
<accession>A0A7Y4L982</accession>
<reference evidence="2 3" key="1">
    <citation type="submission" date="2020-05" db="EMBL/GenBank/DDBJ databases">
        <title>Genome sequence of Kribbella sandramycini ATCC 39419.</title>
        <authorList>
            <person name="Maclea K.S."/>
            <person name="Fair J.L."/>
        </authorList>
    </citation>
    <scope>NUCLEOTIDE SEQUENCE [LARGE SCALE GENOMIC DNA]</scope>
    <source>
        <strain evidence="2 3">ATCC 39419</strain>
    </source>
</reference>
<evidence type="ECO:0000313" key="3">
    <source>
        <dbReference type="Proteomes" id="UP000534306"/>
    </source>
</evidence>
<dbReference type="InterPro" id="IPR001387">
    <property type="entry name" value="Cro/C1-type_HTH"/>
</dbReference>